<proteinExistence type="predicted"/>
<dbReference type="GO" id="GO:0006354">
    <property type="term" value="P:DNA-templated transcription elongation"/>
    <property type="evidence" value="ECO:0007669"/>
    <property type="project" value="InterPro"/>
</dbReference>
<evidence type="ECO:0000256" key="3">
    <source>
        <dbReference type="ARBA" id="ARBA00023163"/>
    </source>
</evidence>
<name>A0A0S4LPF4_9BACT</name>
<evidence type="ECO:0000313" key="6">
    <source>
        <dbReference type="Proteomes" id="UP000199032"/>
    </source>
</evidence>
<dbReference type="PANTHER" id="PTHR30265:SF4">
    <property type="entry name" value="KOW MOTIF FAMILY PROTEIN, EXPRESSED"/>
    <property type="match status" value="1"/>
</dbReference>
<keyword evidence="6" id="KW-1185">Reference proteome</keyword>
<dbReference type="STRING" id="1742972.COMA1_60085"/>
<dbReference type="SUPFAM" id="SSF82679">
    <property type="entry name" value="N-utilization substance G protein NusG, N-terminal domain"/>
    <property type="match status" value="1"/>
</dbReference>
<organism evidence="5 6">
    <name type="scientific">Candidatus Nitrospira nitrosa</name>
    <dbReference type="NCBI Taxonomy" id="1742972"/>
    <lineage>
        <taxon>Bacteria</taxon>
        <taxon>Pseudomonadati</taxon>
        <taxon>Nitrospirota</taxon>
        <taxon>Nitrospiria</taxon>
        <taxon>Nitrospirales</taxon>
        <taxon>Nitrospiraceae</taxon>
        <taxon>Nitrospira</taxon>
    </lineage>
</organism>
<keyword evidence="2" id="KW-0805">Transcription regulation</keyword>
<protein>
    <submittedName>
        <fullName evidence="5">Putative Transcription termination/antitermination factor NusG</fullName>
    </submittedName>
</protein>
<dbReference type="PANTHER" id="PTHR30265">
    <property type="entry name" value="RHO-INTERACTING TRANSCRIPTION TERMINATION FACTOR NUSG"/>
    <property type="match status" value="1"/>
</dbReference>
<dbReference type="GO" id="GO:0031564">
    <property type="term" value="P:transcription antitermination"/>
    <property type="evidence" value="ECO:0007669"/>
    <property type="project" value="UniProtKB-KW"/>
</dbReference>
<accession>A0A0S4LPF4</accession>
<dbReference type="Gene3D" id="3.30.70.940">
    <property type="entry name" value="NusG, N-terminal domain"/>
    <property type="match status" value="1"/>
</dbReference>
<feature type="domain" description="NusG-like N-terminal" evidence="4">
    <location>
        <begin position="25"/>
        <end position="114"/>
    </location>
</feature>
<evidence type="ECO:0000256" key="2">
    <source>
        <dbReference type="ARBA" id="ARBA00023015"/>
    </source>
</evidence>
<gene>
    <name evidence="5" type="ORF">COMA1_60085</name>
</gene>
<dbReference type="EMBL" id="CZQA01000012">
    <property type="protein sequence ID" value="CUS38798.1"/>
    <property type="molecule type" value="Genomic_DNA"/>
</dbReference>
<evidence type="ECO:0000313" key="5">
    <source>
        <dbReference type="EMBL" id="CUS38798.1"/>
    </source>
</evidence>
<dbReference type="OrthoDB" id="9796143at2"/>
<sequence>MSAFNSRQESMKQEEGVIPRDESLWYALQTRARHEKQVRDRLAAAGMEPLLPLSRQYRQWSDRKMLTTVPLFGGYCFANFSVARIRNVLQIPGVSRIVGPTKPEPIPDEEIAAFQRLSCVDRMVEPCDYLIEGAWVEVVRGPLTGLRGQFVRPNKHHGLVIRATLIQQAALIHIEADEVVPMR</sequence>
<dbReference type="InterPro" id="IPR006645">
    <property type="entry name" value="NGN-like_dom"/>
</dbReference>
<keyword evidence="3" id="KW-0804">Transcription</keyword>
<dbReference type="AlphaFoldDB" id="A0A0S4LPF4"/>
<dbReference type="InterPro" id="IPR036735">
    <property type="entry name" value="NGN_dom_sf"/>
</dbReference>
<dbReference type="InterPro" id="IPR043425">
    <property type="entry name" value="NusG-like"/>
</dbReference>
<keyword evidence="1" id="KW-0889">Transcription antitermination</keyword>
<dbReference type="Proteomes" id="UP000199032">
    <property type="component" value="Unassembled WGS sequence"/>
</dbReference>
<evidence type="ECO:0000259" key="4">
    <source>
        <dbReference type="Pfam" id="PF02357"/>
    </source>
</evidence>
<reference evidence="5 6" key="1">
    <citation type="submission" date="2015-10" db="EMBL/GenBank/DDBJ databases">
        <authorList>
            <person name="Gilbert D.G."/>
        </authorList>
    </citation>
    <scope>NUCLEOTIDE SEQUENCE [LARGE SCALE GENOMIC DNA]</scope>
    <source>
        <strain evidence="5">COMA1</strain>
    </source>
</reference>
<dbReference type="Pfam" id="PF02357">
    <property type="entry name" value="NusG"/>
    <property type="match status" value="1"/>
</dbReference>
<evidence type="ECO:0000256" key="1">
    <source>
        <dbReference type="ARBA" id="ARBA00022814"/>
    </source>
</evidence>